<dbReference type="AlphaFoldDB" id="A0A382GEB7"/>
<dbReference type="InterPro" id="IPR050301">
    <property type="entry name" value="NTE"/>
</dbReference>
<evidence type="ECO:0000313" key="5">
    <source>
        <dbReference type="EMBL" id="SVB72521.1"/>
    </source>
</evidence>
<dbReference type="GO" id="GO:0016042">
    <property type="term" value="P:lipid catabolic process"/>
    <property type="evidence" value="ECO:0007669"/>
    <property type="project" value="UniProtKB-KW"/>
</dbReference>
<feature type="non-terminal residue" evidence="5">
    <location>
        <position position="319"/>
    </location>
</feature>
<organism evidence="5">
    <name type="scientific">marine metagenome</name>
    <dbReference type="NCBI Taxonomy" id="408172"/>
    <lineage>
        <taxon>unclassified sequences</taxon>
        <taxon>metagenomes</taxon>
        <taxon>ecological metagenomes</taxon>
    </lineage>
</organism>
<dbReference type="EMBL" id="UINC01054607">
    <property type="protein sequence ID" value="SVB72521.1"/>
    <property type="molecule type" value="Genomic_DNA"/>
</dbReference>
<dbReference type="PROSITE" id="PS51635">
    <property type="entry name" value="PNPLA"/>
    <property type="match status" value="1"/>
</dbReference>
<dbReference type="SUPFAM" id="SSF52151">
    <property type="entry name" value="FabD/lysophospholipase-like"/>
    <property type="match status" value="1"/>
</dbReference>
<reference evidence="5" key="1">
    <citation type="submission" date="2018-05" db="EMBL/GenBank/DDBJ databases">
        <authorList>
            <person name="Lanie J.A."/>
            <person name="Ng W.-L."/>
            <person name="Kazmierczak K.M."/>
            <person name="Andrzejewski T.M."/>
            <person name="Davidsen T.M."/>
            <person name="Wayne K.J."/>
            <person name="Tettelin H."/>
            <person name="Glass J.I."/>
            <person name="Rusch D."/>
            <person name="Podicherti R."/>
            <person name="Tsui H.-C.T."/>
            <person name="Winkler M.E."/>
        </authorList>
    </citation>
    <scope>NUCLEOTIDE SEQUENCE</scope>
</reference>
<keyword evidence="2" id="KW-0442">Lipid degradation</keyword>
<evidence type="ECO:0000256" key="3">
    <source>
        <dbReference type="ARBA" id="ARBA00023098"/>
    </source>
</evidence>
<protein>
    <recommendedName>
        <fullName evidence="4">PNPLA domain-containing protein</fullName>
    </recommendedName>
</protein>
<evidence type="ECO:0000256" key="1">
    <source>
        <dbReference type="ARBA" id="ARBA00022801"/>
    </source>
</evidence>
<dbReference type="InterPro" id="IPR016035">
    <property type="entry name" value="Acyl_Trfase/lysoPLipase"/>
</dbReference>
<gene>
    <name evidence="5" type="ORF">METZ01_LOCUS225375</name>
</gene>
<dbReference type="Pfam" id="PF01734">
    <property type="entry name" value="Patatin"/>
    <property type="match status" value="1"/>
</dbReference>
<dbReference type="InterPro" id="IPR002641">
    <property type="entry name" value="PNPLA_dom"/>
</dbReference>
<keyword evidence="3" id="KW-0443">Lipid metabolism</keyword>
<dbReference type="GO" id="GO:0016787">
    <property type="term" value="F:hydrolase activity"/>
    <property type="evidence" value="ECO:0007669"/>
    <property type="project" value="UniProtKB-KW"/>
</dbReference>
<accession>A0A382GEB7</accession>
<sequence>MHRLIPLIALLLFTQCIGARPTIGLVLAGGGARGAAHIGVLKYLEEQRIPVDLVTGTSFGAIVGGLYASGLSAIEIEELMLTMDWQRALVDDIPRADRSIRRKWREDTFSIPGSPGYRNGELRIPSGAIQGQNVILEMQKMTEHVSHITLFSELPRPFKAIATDIVTGEMVVLDHGELAVVMRASMGVPAVFAPIEIEGRLLVDGGVTNNLPVDIARDMGADILIVVDITTPMLDREHIGDIITITDQLTRLLVVNNTEQQKKRMQADDIFLIPALGEFSAAAFTGAAKAIEIGYQEAQNKSAELSQLVLMPDEYQLVA</sequence>
<dbReference type="PANTHER" id="PTHR14226:SF29">
    <property type="entry name" value="NEUROPATHY TARGET ESTERASE SWS"/>
    <property type="match status" value="1"/>
</dbReference>
<proteinExistence type="predicted"/>
<keyword evidence="1" id="KW-0378">Hydrolase</keyword>
<dbReference type="PANTHER" id="PTHR14226">
    <property type="entry name" value="NEUROPATHY TARGET ESTERASE/SWISS CHEESE D.MELANOGASTER"/>
    <property type="match status" value="1"/>
</dbReference>
<name>A0A382GEB7_9ZZZZ</name>
<dbReference type="Gene3D" id="3.40.1090.10">
    <property type="entry name" value="Cytosolic phospholipase A2 catalytic domain"/>
    <property type="match status" value="2"/>
</dbReference>
<evidence type="ECO:0000259" key="4">
    <source>
        <dbReference type="PROSITE" id="PS51635"/>
    </source>
</evidence>
<feature type="domain" description="PNPLA" evidence="4">
    <location>
        <begin position="25"/>
        <end position="217"/>
    </location>
</feature>
<evidence type="ECO:0000256" key="2">
    <source>
        <dbReference type="ARBA" id="ARBA00022963"/>
    </source>
</evidence>